<comment type="caution">
    <text evidence="4">The sequence shown here is derived from an EMBL/GenBank/DDBJ whole genome shotgun (WGS) entry which is preliminary data.</text>
</comment>
<feature type="compositionally biased region" description="Basic and acidic residues" evidence="1">
    <location>
        <begin position="115"/>
        <end position="124"/>
    </location>
</feature>
<organism evidence="4 5">
    <name type="scientific">Streptomyces anandii</name>
    <dbReference type="NCBI Taxonomy" id="285454"/>
    <lineage>
        <taxon>Bacteria</taxon>
        <taxon>Bacillati</taxon>
        <taxon>Actinomycetota</taxon>
        <taxon>Actinomycetes</taxon>
        <taxon>Kitasatosporales</taxon>
        <taxon>Streptomycetaceae</taxon>
        <taxon>Streptomyces</taxon>
    </lineage>
</organism>
<accession>A0ABW6HA44</accession>
<keyword evidence="3" id="KW-0732">Signal</keyword>
<evidence type="ECO:0008006" key="6">
    <source>
        <dbReference type="Google" id="ProtNLM"/>
    </source>
</evidence>
<evidence type="ECO:0000256" key="3">
    <source>
        <dbReference type="SAM" id="SignalP"/>
    </source>
</evidence>
<reference evidence="4 5" key="1">
    <citation type="submission" date="2024-09" db="EMBL/GenBank/DDBJ databases">
        <title>The Natural Products Discovery Center: Release of the First 8490 Sequenced Strains for Exploring Actinobacteria Biosynthetic Diversity.</title>
        <authorList>
            <person name="Kalkreuter E."/>
            <person name="Kautsar S.A."/>
            <person name="Yang D."/>
            <person name="Bader C.D."/>
            <person name="Teijaro C.N."/>
            <person name="Fluegel L."/>
            <person name="Davis C.M."/>
            <person name="Simpson J.R."/>
            <person name="Lauterbach L."/>
            <person name="Steele A.D."/>
            <person name="Gui C."/>
            <person name="Meng S."/>
            <person name="Li G."/>
            <person name="Viehrig K."/>
            <person name="Ye F."/>
            <person name="Su P."/>
            <person name="Kiefer A.F."/>
            <person name="Nichols A."/>
            <person name="Cepeda A.J."/>
            <person name="Yan W."/>
            <person name="Fan B."/>
            <person name="Jiang Y."/>
            <person name="Adhikari A."/>
            <person name="Zheng C.-J."/>
            <person name="Schuster L."/>
            <person name="Cowan T.M."/>
            <person name="Smanski M.J."/>
            <person name="Chevrette M.G."/>
            <person name="De Carvalho L.P.S."/>
            <person name="Shen B."/>
        </authorList>
    </citation>
    <scope>NUCLEOTIDE SEQUENCE [LARGE SCALE GENOMIC DNA]</scope>
    <source>
        <strain evidence="4 5">NPDC059500</strain>
    </source>
</reference>
<feature type="signal peptide" evidence="3">
    <location>
        <begin position="1"/>
        <end position="27"/>
    </location>
</feature>
<evidence type="ECO:0000313" key="5">
    <source>
        <dbReference type="Proteomes" id="UP001599756"/>
    </source>
</evidence>
<dbReference type="EMBL" id="JBHYTS010000038">
    <property type="protein sequence ID" value="MFE1753348.1"/>
    <property type="molecule type" value="Genomic_DNA"/>
</dbReference>
<feature type="region of interest" description="Disordered" evidence="1">
    <location>
        <begin position="29"/>
        <end position="182"/>
    </location>
</feature>
<keyword evidence="2" id="KW-1133">Transmembrane helix</keyword>
<keyword evidence="2" id="KW-0472">Membrane</keyword>
<protein>
    <recommendedName>
        <fullName evidence="6">Tat pathway signal sequence domain protein</fullName>
    </recommendedName>
</protein>
<dbReference type="Proteomes" id="UP001599756">
    <property type="component" value="Unassembled WGS sequence"/>
</dbReference>
<keyword evidence="5" id="KW-1185">Reference proteome</keyword>
<name>A0ABW6HA44_9ACTN</name>
<feature type="chain" id="PRO_5045577040" description="Tat pathway signal sequence domain protein" evidence="3">
    <location>
        <begin position="28"/>
        <end position="210"/>
    </location>
</feature>
<evidence type="ECO:0000313" key="4">
    <source>
        <dbReference type="EMBL" id="MFE1753348.1"/>
    </source>
</evidence>
<gene>
    <name evidence="4" type="ORF">ACFW88_22865</name>
</gene>
<proteinExistence type="predicted"/>
<dbReference type="RefSeq" id="WP_381842234.1">
    <property type="nucleotide sequence ID" value="NZ_JBHYTS010000038.1"/>
</dbReference>
<evidence type="ECO:0000256" key="1">
    <source>
        <dbReference type="SAM" id="MobiDB-lite"/>
    </source>
</evidence>
<keyword evidence="2" id="KW-0812">Transmembrane</keyword>
<evidence type="ECO:0000256" key="2">
    <source>
        <dbReference type="SAM" id="Phobius"/>
    </source>
</evidence>
<sequence>MRRTTPSALSAVLLAGLMAGSVAPAAAALEGARPPASTALARGARQDDPPDDPSDDPVLLDALAHDPARHQSVPDLPGDSTPYSGVTPYGSATPYSAGSYGAASVGPARTPTDAPSHDPAHDASRAPSLAAAPPDPGRDQDSTRSPSRTPGRDQDPAAPSRAGSFPSAVQAGQGGSFTASLPALIGGGTLIAAALGLAAHRTWRRRRTNG</sequence>
<feature type="transmembrane region" description="Helical" evidence="2">
    <location>
        <begin position="179"/>
        <end position="199"/>
    </location>
</feature>